<name>A0ABT9NX55_9ACTN</name>
<keyword evidence="1" id="KW-1133">Transmembrane helix</keyword>
<dbReference type="EMBL" id="JAUSQZ010000001">
    <property type="protein sequence ID" value="MDP9825004.1"/>
    <property type="molecule type" value="Genomic_DNA"/>
</dbReference>
<feature type="transmembrane region" description="Helical" evidence="1">
    <location>
        <begin position="103"/>
        <end position="121"/>
    </location>
</feature>
<proteinExistence type="predicted"/>
<keyword evidence="1" id="KW-0812">Transmembrane</keyword>
<feature type="transmembrane region" description="Helical" evidence="1">
    <location>
        <begin position="315"/>
        <end position="334"/>
    </location>
</feature>
<dbReference type="RefSeq" id="WP_307238337.1">
    <property type="nucleotide sequence ID" value="NZ_JAUSQZ010000001.1"/>
</dbReference>
<keyword evidence="3" id="KW-1185">Reference proteome</keyword>
<comment type="caution">
    <text evidence="2">The sequence shown here is derived from an EMBL/GenBank/DDBJ whole genome shotgun (WGS) entry which is preliminary data.</text>
</comment>
<gene>
    <name evidence="2" type="ORF">J2S57_000753</name>
</gene>
<feature type="transmembrane region" description="Helical" evidence="1">
    <location>
        <begin position="184"/>
        <end position="214"/>
    </location>
</feature>
<reference evidence="2 3" key="1">
    <citation type="submission" date="2023-07" db="EMBL/GenBank/DDBJ databases">
        <title>Sequencing the genomes of 1000 actinobacteria strains.</title>
        <authorList>
            <person name="Klenk H.-P."/>
        </authorList>
    </citation>
    <scope>NUCLEOTIDE SEQUENCE [LARGE SCALE GENOMIC DNA]</scope>
    <source>
        <strain evidence="2 3">DSM 44388</strain>
    </source>
</reference>
<organism evidence="2 3">
    <name type="scientific">Kineosporia succinea</name>
    <dbReference type="NCBI Taxonomy" id="84632"/>
    <lineage>
        <taxon>Bacteria</taxon>
        <taxon>Bacillati</taxon>
        <taxon>Actinomycetota</taxon>
        <taxon>Actinomycetes</taxon>
        <taxon>Kineosporiales</taxon>
        <taxon>Kineosporiaceae</taxon>
        <taxon>Kineosporia</taxon>
    </lineage>
</organism>
<accession>A0ABT9NX55</accession>
<keyword evidence="1" id="KW-0472">Membrane</keyword>
<evidence type="ECO:0000313" key="3">
    <source>
        <dbReference type="Proteomes" id="UP001235712"/>
    </source>
</evidence>
<feature type="transmembrane region" description="Helical" evidence="1">
    <location>
        <begin position="72"/>
        <end position="91"/>
    </location>
</feature>
<feature type="transmembrane region" description="Helical" evidence="1">
    <location>
        <begin position="221"/>
        <end position="239"/>
    </location>
</feature>
<evidence type="ECO:0000256" key="1">
    <source>
        <dbReference type="SAM" id="Phobius"/>
    </source>
</evidence>
<dbReference type="Proteomes" id="UP001235712">
    <property type="component" value="Unassembled WGS sequence"/>
</dbReference>
<evidence type="ECO:0008006" key="4">
    <source>
        <dbReference type="Google" id="ProtNLM"/>
    </source>
</evidence>
<protein>
    <recommendedName>
        <fullName evidence="4">O-antigen ligase</fullName>
    </recommendedName>
</protein>
<feature type="transmembrane region" description="Helical" evidence="1">
    <location>
        <begin position="133"/>
        <end position="152"/>
    </location>
</feature>
<evidence type="ECO:0000313" key="2">
    <source>
        <dbReference type="EMBL" id="MDP9825004.1"/>
    </source>
</evidence>
<sequence>MFSPPAPDKGRGDTSADYILRWTLVGSALAGLPNLTGWNVLPMTFVLNGGIALSMMVGFFGPRTPSIARATWLLFAGGYLTVKLTALALGSHPAGPDDLLQAYKAYIFLVPLVWFIGRKCFTPAGLARTVRQILAVTALKYLIVFAATAGTHRPGVWTENNFELMLVIGLTYLAWPHLGRNRGWWMTLLCLIVLIGESRSGVIELALVFVVIFWRPRDPRFLLYVAGGGIVVWLSNYVFSQRSNGSPSDRWQFWQIFRAESAAWNLNDWLVGRPPLTPLSLESCDRLAPWGGLRAMNATDICYSVGLHMFSLRVLMDQGVLGALFLLLFIWLALRASGAGMRDRVALLGIGLANSMSVSAFNSEYLLIPLLVAAGLRYRAHPSPTAPPVPVERVSG</sequence>
<feature type="transmembrane region" description="Helical" evidence="1">
    <location>
        <begin position="40"/>
        <end position="60"/>
    </location>
</feature>